<dbReference type="SUPFAM" id="SSF55486">
    <property type="entry name" value="Metalloproteases ('zincins'), catalytic domain"/>
    <property type="match status" value="1"/>
</dbReference>
<evidence type="ECO:0000313" key="12">
    <source>
        <dbReference type="EMBL" id="VAW94310.1"/>
    </source>
</evidence>
<protein>
    <recommendedName>
        <fullName evidence="9">oligopeptidase A</fullName>
        <ecNumber evidence="9">3.4.24.70</ecNumber>
    </recommendedName>
</protein>
<dbReference type="FunFam" id="3.40.390.10:FF:000009">
    <property type="entry name" value="Oligopeptidase A"/>
    <property type="match status" value="1"/>
</dbReference>
<dbReference type="Gene3D" id="1.10.1370.10">
    <property type="entry name" value="Neurolysin, domain 3"/>
    <property type="match status" value="1"/>
</dbReference>
<keyword evidence="6" id="KW-0862">Zinc</keyword>
<reference evidence="12" key="1">
    <citation type="submission" date="2018-06" db="EMBL/GenBank/DDBJ databases">
        <authorList>
            <person name="Zhirakovskaya E."/>
        </authorList>
    </citation>
    <scope>NUCLEOTIDE SEQUENCE</scope>
</reference>
<sequence>MTNPLLTMLQTEQAQLPPFTHIKPMHVEPAIDQILKDNRQQLNALLEQSVFNWENLVQPLEEMSDRLQRAWSPVSHMNSVMNSDELREAYNQCLPKLSEYSTELGQNEKLYQAYQSIADAASFSNLDIAQQKIITNALRDFHLSGVDLEKNKKQRFKEIKQQLSKLKTKFEENILDATHAWHKLIKHEKDLSGLPEFAVAMSKQAAEQKELDGWVFTLDAPSYMAVMMYADDRDLREEMYREFVTRASDQGSNAGEWDNSDNMQQILALRHELAELLSFSNYAELSLATKMAETTDDVLDFLNQLTEKCKSVAEQEYQELKDFVKSKYGMQDIEAWDIMYYSENLRQKKYAISQEELKPYFPEQRVLDGMFSVVNKIYGIQIKEIQGVETWHKAVRVFEICDIDNNVRGQFYLDLYAREKKRGGAWMDDCQGRVIHQNGQLQIPVAYLTCNLTPPIGDEPALFTHQEVITLFHEFGHGLHHMLTQVNYLSVSGINGVAWDAVELPSQFLENWCWEREALDLIAAHYQTQEPMPADLYERMHAAKNFQSSMQMVRQIEFSIFDLKIHAEYQTSQFKSDKGLDIQAVLDSVREKVAVIFPPAFNRFQHSFSHIFAGGYAAGYYSYKWAEVLSADAFSKFEERGIFNRQTGLEFLHAVLEQGGSKEPMELFKAFRGREPEISALLRHTGVAA</sequence>
<comment type="similarity">
    <text evidence="2">Belongs to the peptidase M3 family.</text>
</comment>
<evidence type="ECO:0000256" key="1">
    <source>
        <dbReference type="ARBA" id="ARBA00001947"/>
    </source>
</evidence>
<comment type="cofactor">
    <cofactor evidence="1">
        <name>Zn(2+)</name>
        <dbReference type="ChEBI" id="CHEBI:29105"/>
    </cofactor>
</comment>
<dbReference type="PANTHER" id="PTHR43660:SF1">
    <property type="entry name" value="DIPEPTIDYL CARBOXYPEPTIDASE"/>
    <property type="match status" value="1"/>
</dbReference>
<evidence type="ECO:0000256" key="5">
    <source>
        <dbReference type="ARBA" id="ARBA00022801"/>
    </source>
</evidence>
<evidence type="ECO:0000256" key="3">
    <source>
        <dbReference type="ARBA" id="ARBA00022670"/>
    </source>
</evidence>
<gene>
    <name evidence="12" type="ORF">MNBD_GAMMA23-2238</name>
</gene>
<dbReference type="AlphaFoldDB" id="A0A3B0ZYI3"/>
<dbReference type="GO" id="GO:0006508">
    <property type="term" value="P:proteolysis"/>
    <property type="evidence" value="ECO:0007669"/>
    <property type="project" value="UniProtKB-KW"/>
</dbReference>
<keyword evidence="7" id="KW-0482">Metalloprotease</keyword>
<dbReference type="EMBL" id="UOFT01000036">
    <property type="protein sequence ID" value="VAW94310.1"/>
    <property type="molecule type" value="Genomic_DNA"/>
</dbReference>
<dbReference type="InterPro" id="IPR024079">
    <property type="entry name" value="MetalloPept_cat_dom_sf"/>
</dbReference>
<evidence type="ECO:0000256" key="2">
    <source>
        <dbReference type="ARBA" id="ARBA00006040"/>
    </source>
</evidence>
<accession>A0A3B0ZYI3</accession>
<dbReference type="InterPro" id="IPR001567">
    <property type="entry name" value="Pept_M3A_M3B_dom"/>
</dbReference>
<comment type="catalytic activity">
    <reaction evidence="8">
        <text>Hydrolysis of oligopeptides, with broad specificity. Gly or Ala commonly occur as P1 or P1' residues, but more distant residues are also important, as is shown by the fact that Z-Gly-Pro-Gly-|-Gly-Pro-Ala is cleaved, but not Z-(Gly)(5).</text>
        <dbReference type="EC" id="3.4.24.70"/>
    </reaction>
</comment>
<dbReference type="NCBIfam" id="NF008159">
    <property type="entry name" value="PRK10911.1"/>
    <property type="match status" value="1"/>
</dbReference>
<dbReference type="InterPro" id="IPR034005">
    <property type="entry name" value="M3A_DCP"/>
</dbReference>
<dbReference type="PANTHER" id="PTHR43660">
    <property type="entry name" value="DIPEPTIDYL CARBOXYPEPTIDASE"/>
    <property type="match status" value="1"/>
</dbReference>
<dbReference type="Gene3D" id="3.40.390.10">
    <property type="entry name" value="Collagenase (Catalytic Domain)"/>
    <property type="match status" value="1"/>
</dbReference>
<evidence type="ECO:0000256" key="9">
    <source>
        <dbReference type="ARBA" id="ARBA00026100"/>
    </source>
</evidence>
<evidence type="ECO:0000259" key="10">
    <source>
        <dbReference type="Pfam" id="PF01432"/>
    </source>
</evidence>
<evidence type="ECO:0000256" key="6">
    <source>
        <dbReference type="ARBA" id="ARBA00022833"/>
    </source>
</evidence>
<keyword evidence="5 12" id="KW-0378">Hydrolase</keyword>
<feature type="domain" description="Peptidase M3A/M3B catalytic" evidence="10">
    <location>
        <begin position="226"/>
        <end position="686"/>
    </location>
</feature>
<dbReference type="GO" id="GO:0046872">
    <property type="term" value="F:metal ion binding"/>
    <property type="evidence" value="ECO:0007669"/>
    <property type="project" value="UniProtKB-KW"/>
</dbReference>
<proteinExistence type="inferred from homology"/>
<dbReference type="Pfam" id="PF19310">
    <property type="entry name" value="TOP_N"/>
    <property type="match status" value="1"/>
</dbReference>
<organism evidence="12">
    <name type="scientific">hydrothermal vent metagenome</name>
    <dbReference type="NCBI Taxonomy" id="652676"/>
    <lineage>
        <taxon>unclassified sequences</taxon>
        <taxon>metagenomes</taxon>
        <taxon>ecological metagenomes</taxon>
    </lineage>
</organism>
<evidence type="ECO:0000259" key="11">
    <source>
        <dbReference type="Pfam" id="PF19310"/>
    </source>
</evidence>
<evidence type="ECO:0000256" key="7">
    <source>
        <dbReference type="ARBA" id="ARBA00023049"/>
    </source>
</evidence>
<keyword evidence="3" id="KW-0645">Protease</keyword>
<keyword evidence="4" id="KW-0479">Metal-binding</keyword>
<dbReference type="Gene3D" id="1.20.1050.40">
    <property type="entry name" value="Endopeptidase. Chain P, domain 1"/>
    <property type="match status" value="1"/>
</dbReference>
<evidence type="ECO:0000256" key="4">
    <source>
        <dbReference type="ARBA" id="ARBA00022723"/>
    </source>
</evidence>
<dbReference type="Pfam" id="PF01432">
    <property type="entry name" value="Peptidase_M3"/>
    <property type="match status" value="1"/>
</dbReference>
<name>A0A3B0ZYI3_9ZZZZ</name>
<dbReference type="InterPro" id="IPR045090">
    <property type="entry name" value="Pept_M3A_M3B"/>
</dbReference>
<dbReference type="GO" id="GO:0005829">
    <property type="term" value="C:cytosol"/>
    <property type="evidence" value="ECO:0007669"/>
    <property type="project" value="UniProtKB-ARBA"/>
</dbReference>
<dbReference type="InterPro" id="IPR045666">
    <property type="entry name" value="OpdA_N"/>
</dbReference>
<evidence type="ECO:0000256" key="8">
    <source>
        <dbReference type="ARBA" id="ARBA00024603"/>
    </source>
</evidence>
<dbReference type="InterPro" id="IPR024080">
    <property type="entry name" value="Neurolysin/TOP_N"/>
</dbReference>
<dbReference type="CDD" id="cd06456">
    <property type="entry name" value="M3A_DCP"/>
    <property type="match status" value="1"/>
</dbReference>
<feature type="domain" description="Oligopeptidase A N-terminal" evidence="11">
    <location>
        <begin position="31"/>
        <end position="153"/>
    </location>
</feature>
<dbReference type="InterPro" id="IPR024077">
    <property type="entry name" value="Neurolysin/TOP_dom2"/>
</dbReference>
<dbReference type="EC" id="3.4.24.70" evidence="9"/>
<dbReference type="GO" id="GO:0004222">
    <property type="term" value="F:metalloendopeptidase activity"/>
    <property type="evidence" value="ECO:0007669"/>
    <property type="project" value="UniProtKB-EC"/>
</dbReference>